<keyword evidence="2" id="KW-1185">Reference proteome</keyword>
<sequence>MAGSISLRDYLGYHTGYKSHNLLPFTATDLALRCQRDFQFVLLISHLQVVGKLISEGVEIFDIFFGVGNHKKMENESAICVKIGIVNAMVTIYGRKSIISSMEELCSPTTIIDTIQLPENQHVTVWNRGRHCNNVGRSNNAYNTIQTQKVPRIKNMQI</sequence>
<name>T1IK02_STRMM</name>
<reference evidence="1" key="2">
    <citation type="submission" date="2015-02" db="UniProtKB">
        <authorList>
            <consortium name="EnsemblMetazoa"/>
        </authorList>
    </citation>
    <scope>IDENTIFICATION</scope>
</reference>
<accession>T1IK02</accession>
<reference evidence="2" key="1">
    <citation type="submission" date="2011-05" db="EMBL/GenBank/DDBJ databases">
        <authorList>
            <person name="Richards S.R."/>
            <person name="Qu J."/>
            <person name="Jiang H."/>
            <person name="Jhangiani S.N."/>
            <person name="Agravi P."/>
            <person name="Goodspeed R."/>
            <person name="Gross S."/>
            <person name="Mandapat C."/>
            <person name="Jackson L."/>
            <person name="Mathew T."/>
            <person name="Pu L."/>
            <person name="Thornton R."/>
            <person name="Saada N."/>
            <person name="Wilczek-Boney K.B."/>
            <person name="Lee S."/>
            <person name="Kovar C."/>
            <person name="Wu Y."/>
            <person name="Scherer S.E."/>
            <person name="Worley K.C."/>
            <person name="Muzny D.M."/>
            <person name="Gibbs R."/>
        </authorList>
    </citation>
    <scope>NUCLEOTIDE SEQUENCE</scope>
    <source>
        <strain evidence="2">Brora</strain>
    </source>
</reference>
<proteinExistence type="predicted"/>
<protein>
    <submittedName>
        <fullName evidence="1">Uncharacterized protein</fullName>
    </submittedName>
</protein>
<dbReference type="Proteomes" id="UP000014500">
    <property type="component" value="Unassembled WGS sequence"/>
</dbReference>
<dbReference type="EMBL" id="JH430375">
    <property type="status" value="NOT_ANNOTATED_CDS"/>
    <property type="molecule type" value="Genomic_DNA"/>
</dbReference>
<evidence type="ECO:0000313" key="2">
    <source>
        <dbReference type="Proteomes" id="UP000014500"/>
    </source>
</evidence>
<dbReference type="HOGENOM" id="CLU_1671536_0_0_1"/>
<dbReference type="EnsemblMetazoa" id="SMAR001233-RA">
    <property type="protein sequence ID" value="SMAR001233-PA"/>
    <property type="gene ID" value="SMAR001233"/>
</dbReference>
<dbReference type="AlphaFoldDB" id="T1IK02"/>
<evidence type="ECO:0000313" key="1">
    <source>
        <dbReference type="EnsemblMetazoa" id="SMAR001233-PA"/>
    </source>
</evidence>
<organism evidence="1 2">
    <name type="scientific">Strigamia maritima</name>
    <name type="common">European centipede</name>
    <name type="synonym">Geophilus maritimus</name>
    <dbReference type="NCBI Taxonomy" id="126957"/>
    <lineage>
        <taxon>Eukaryota</taxon>
        <taxon>Metazoa</taxon>
        <taxon>Ecdysozoa</taxon>
        <taxon>Arthropoda</taxon>
        <taxon>Myriapoda</taxon>
        <taxon>Chilopoda</taxon>
        <taxon>Pleurostigmophora</taxon>
        <taxon>Geophilomorpha</taxon>
        <taxon>Linotaeniidae</taxon>
        <taxon>Strigamia</taxon>
    </lineage>
</organism>